<keyword evidence="1" id="KW-0812">Transmembrane</keyword>
<accession>A0A3B1AAF2</accession>
<evidence type="ECO:0000313" key="3">
    <source>
        <dbReference type="EMBL" id="VAW96832.1"/>
    </source>
</evidence>
<dbReference type="InterPro" id="IPR003399">
    <property type="entry name" value="Mce/MlaD"/>
</dbReference>
<reference evidence="3" key="1">
    <citation type="submission" date="2018-06" db="EMBL/GenBank/DDBJ databases">
        <authorList>
            <person name="Zhirakovskaya E."/>
        </authorList>
    </citation>
    <scope>NUCLEOTIDE SEQUENCE</scope>
</reference>
<keyword evidence="1" id="KW-0472">Membrane</keyword>
<feature type="domain" description="Mce/MlaD" evidence="2">
    <location>
        <begin position="39"/>
        <end position="117"/>
    </location>
</feature>
<dbReference type="Pfam" id="PF02470">
    <property type="entry name" value="MlaD"/>
    <property type="match status" value="1"/>
</dbReference>
<dbReference type="InterPro" id="IPR030970">
    <property type="entry name" value="ABC_MlaD"/>
</dbReference>
<dbReference type="PANTHER" id="PTHR33371">
    <property type="entry name" value="INTERMEMBRANE PHOSPHOLIPID TRANSPORT SYSTEM BINDING PROTEIN MLAD-RELATED"/>
    <property type="match status" value="1"/>
</dbReference>
<keyword evidence="1" id="KW-1133">Transmembrane helix</keyword>
<dbReference type="InterPro" id="IPR052336">
    <property type="entry name" value="MlaD_Phospholipid_Transporter"/>
</dbReference>
<gene>
    <name evidence="3" type="ORF">MNBD_GAMMA23-1341</name>
</gene>
<proteinExistence type="predicted"/>
<dbReference type="NCBIfam" id="TIGR04430">
    <property type="entry name" value="OM_asym_MlaD"/>
    <property type="match status" value="1"/>
</dbReference>
<organism evidence="3">
    <name type="scientific">hydrothermal vent metagenome</name>
    <dbReference type="NCBI Taxonomy" id="652676"/>
    <lineage>
        <taxon>unclassified sequences</taxon>
        <taxon>metagenomes</taxon>
        <taxon>ecological metagenomes</taxon>
    </lineage>
</organism>
<dbReference type="AlphaFoldDB" id="A0A3B1AAF2"/>
<dbReference type="GO" id="GO:0005548">
    <property type="term" value="F:phospholipid transporter activity"/>
    <property type="evidence" value="ECO:0007669"/>
    <property type="project" value="TreeGrafter"/>
</dbReference>
<evidence type="ECO:0000256" key="1">
    <source>
        <dbReference type="SAM" id="Phobius"/>
    </source>
</evidence>
<feature type="transmembrane region" description="Helical" evidence="1">
    <location>
        <begin position="6"/>
        <end position="26"/>
    </location>
</feature>
<name>A0A3B1AAF2_9ZZZZ</name>
<dbReference type="GO" id="GO:0005543">
    <property type="term" value="F:phospholipid binding"/>
    <property type="evidence" value="ECO:0007669"/>
    <property type="project" value="TreeGrafter"/>
</dbReference>
<dbReference type="EMBL" id="UOFT01000054">
    <property type="protein sequence ID" value="VAW96832.1"/>
    <property type="molecule type" value="Genomic_DNA"/>
</dbReference>
<sequence>MTTRIAEIWVGLFVAAGIAALFMLAMQVSNLSTYNSDSGYDVTAYFEDISGLKVRSPVTMSGVRIGRVKAISFDKERLSALVTMEIEGEYDTLPDDSSASIYTAGLLGEKYIGLEPGAGTNDCEELSLDDSGEIKIEESTDSDCKPSTLQQGSEIKLTQDSLVLEKLIGQFISKFLDDDKKDTAK</sequence>
<evidence type="ECO:0000259" key="2">
    <source>
        <dbReference type="Pfam" id="PF02470"/>
    </source>
</evidence>
<dbReference type="PANTHER" id="PTHR33371:SF4">
    <property type="entry name" value="INTERMEMBRANE PHOSPHOLIPID TRANSPORT SYSTEM BINDING PROTEIN MLAD"/>
    <property type="match status" value="1"/>
</dbReference>
<protein>
    <submittedName>
        <fullName evidence="3">Phospholipid ABC transporter substrate-binding protein MlaD</fullName>
    </submittedName>
</protein>